<dbReference type="Proteomes" id="UP001283341">
    <property type="component" value="Unassembled WGS sequence"/>
</dbReference>
<evidence type="ECO:0000313" key="3">
    <source>
        <dbReference type="Proteomes" id="UP001283341"/>
    </source>
</evidence>
<evidence type="ECO:0008006" key="4">
    <source>
        <dbReference type="Google" id="ProtNLM"/>
    </source>
</evidence>
<gene>
    <name evidence="2" type="ORF">B0H66DRAFT_538311</name>
</gene>
<name>A0AAE0HV05_9PEZI</name>
<evidence type="ECO:0000313" key="2">
    <source>
        <dbReference type="EMBL" id="KAK3313241.1"/>
    </source>
</evidence>
<feature type="compositionally biased region" description="Low complexity" evidence="1">
    <location>
        <begin position="152"/>
        <end position="161"/>
    </location>
</feature>
<feature type="compositionally biased region" description="Basic and acidic residues" evidence="1">
    <location>
        <begin position="285"/>
        <end position="299"/>
    </location>
</feature>
<evidence type="ECO:0000256" key="1">
    <source>
        <dbReference type="SAM" id="MobiDB-lite"/>
    </source>
</evidence>
<proteinExistence type="predicted"/>
<feature type="region of interest" description="Disordered" evidence="1">
    <location>
        <begin position="89"/>
        <end position="192"/>
    </location>
</feature>
<feature type="compositionally biased region" description="Polar residues" evidence="1">
    <location>
        <begin position="119"/>
        <end position="131"/>
    </location>
</feature>
<accession>A0AAE0HV05</accession>
<reference evidence="2" key="2">
    <citation type="submission" date="2023-06" db="EMBL/GenBank/DDBJ databases">
        <authorList>
            <consortium name="Lawrence Berkeley National Laboratory"/>
            <person name="Haridas S."/>
            <person name="Hensen N."/>
            <person name="Bonometti L."/>
            <person name="Westerberg I."/>
            <person name="Brannstrom I.O."/>
            <person name="Guillou S."/>
            <person name="Cros-Aarteil S."/>
            <person name="Calhoun S."/>
            <person name="Kuo A."/>
            <person name="Mondo S."/>
            <person name="Pangilinan J."/>
            <person name="Riley R."/>
            <person name="Labutti K."/>
            <person name="Andreopoulos B."/>
            <person name="Lipzen A."/>
            <person name="Chen C."/>
            <person name="Yanf M."/>
            <person name="Daum C."/>
            <person name="Ng V."/>
            <person name="Clum A."/>
            <person name="Steindorff A."/>
            <person name="Ohm R."/>
            <person name="Martin F."/>
            <person name="Silar P."/>
            <person name="Natvig D."/>
            <person name="Lalanne C."/>
            <person name="Gautier V."/>
            <person name="Ament-Velasquez S.L."/>
            <person name="Kruys A."/>
            <person name="Hutchinson M.I."/>
            <person name="Powell A.J."/>
            <person name="Barry K."/>
            <person name="Miller A.N."/>
            <person name="Grigoriev I.V."/>
            <person name="Debuchy R."/>
            <person name="Gladieux P."/>
            <person name="Thoren M.H."/>
            <person name="Johannesson H."/>
        </authorList>
    </citation>
    <scope>NUCLEOTIDE SEQUENCE</scope>
    <source>
        <strain evidence="2">CBS 118394</strain>
    </source>
</reference>
<dbReference type="AlphaFoldDB" id="A0AAE0HV05"/>
<keyword evidence="3" id="KW-1185">Reference proteome</keyword>
<dbReference type="EMBL" id="JAUEDM010000008">
    <property type="protein sequence ID" value="KAK3313241.1"/>
    <property type="molecule type" value="Genomic_DNA"/>
</dbReference>
<feature type="region of interest" description="Disordered" evidence="1">
    <location>
        <begin position="279"/>
        <end position="299"/>
    </location>
</feature>
<organism evidence="2 3">
    <name type="scientific">Apodospora peruviana</name>
    <dbReference type="NCBI Taxonomy" id="516989"/>
    <lineage>
        <taxon>Eukaryota</taxon>
        <taxon>Fungi</taxon>
        <taxon>Dikarya</taxon>
        <taxon>Ascomycota</taxon>
        <taxon>Pezizomycotina</taxon>
        <taxon>Sordariomycetes</taxon>
        <taxon>Sordariomycetidae</taxon>
        <taxon>Sordariales</taxon>
        <taxon>Lasiosphaeriaceae</taxon>
        <taxon>Apodospora</taxon>
    </lineage>
</organism>
<comment type="caution">
    <text evidence="2">The sequence shown here is derived from an EMBL/GenBank/DDBJ whole genome shotgun (WGS) entry which is preliminary data.</text>
</comment>
<sequence>MCFTLIEQCPCCRVTTTNARFFSCDQSCGVKNEKHFIALTDRTRLAKFKCAGQNCPLNPEVARAAKAEFLELLNVNGITADDEMTEVKTESTKIDLPVQGHAANKSINKKRRRSESKAKTPTFTPGPSTGLVNHHDSEGSTSGNVADDENDGSPGSSSPSPTALTRAAKRKRLPKSRSTPSFRAKHDVLHDDMPEPYRTQVVDLTNRIKARRAAMTPPTVEDLAMSRPPAQWLAEENELLWILRTHLDVPFKQIEEQFLTGRSKGAIEHRHMFQRQGKVMGYPPKDYKPTRANKDRLTI</sequence>
<reference evidence="2" key="1">
    <citation type="journal article" date="2023" name="Mol. Phylogenet. Evol.">
        <title>Genome-scale phylogeny and comparative genomics of the fungal order Sordariales.</title>
        <authorList>
            <person name="Hensen N."/>
            <person name="Bonometti L."/>
            <person name="Westerberg I."/>
            <person name="Brannstrom I.O."/>
            <person name="Guillou S."/>
            <person name="Cros-Aarteil S."/>
            <person name="Calhoun S."/>
            <person name="Haridas S."/>
            <person name="Kuo A."/>
            <person name="Mondo S."/>
            <person name="Pangilinan J."/>
            <person name="Riley R."/>
            <person name="LaButti K."/>
            <person name="Andreopoulos B."/>
            <person name="Lipzen A."/>
            <person name="Chen C."/>
            <person name="Yan M."/>
            <person name="Daum C."/>
            <person name="Ng V."/>
            <person name="Clum A."/>
            <person name="Steindorff A."/>
            <person name="Ohm R.A."/>
            <person name="Martin F."/>
            <person name="Silar P."/>
            <person name="Natvig D.O."/>
            <person name="Lalanne C."/>
            <person name="Gautier V."/>
            <person name="Ament-Velasquez S.L."/>
            <person name="Kruys A."/>
            <person name="Hutchinson M.I."/>
            <person name="Powell A.J."/>
            <person name="Barry K."/>
            <person name="Miller A.N."/>
            <person name="Grigoriev I.V."/>
            <person name="Debuchy R."/>
            <person name="Gladieux P."/>
            <person name="Hiltunen Thoren M."/>
            <person name="Johannesson H."/>
        </authorList>
    </citation>
    <scope>NUCLEOTIDE SEQUENCE</scope>
    <source>
        <strain evidence="2">CBS 118394</strain>
    </source>
</reference>
<protein>
    <recommendedName>
        <fullName evidence="4">Myb-like domain-containing protein</fullName>
    </recommendedName>
</protein>